<dbReference type="InterPro" id="IPR016208">
    <property type="entry name" value="Ald_Oxase/xanthine_DH-like"/>
</dbReference>
<dbReference type="SUPFAM" id="SSF56003">
    <property type="entry name" value="Molybdenum cofactor-binding domain"/>
    <property type="match status" value="1"/>
</dbReference>
<sequence length="739" mass="80876">MIADTNYIGKSTRRVDGRKKVTGQAPYIAEFNPADLVHGYIVNSTIARGRITAIHKDKALNVPGVREVFTHENVPPEVKINSDYTDPLAPPGSPFRPLYDDNILYNGQPVALVVADTFETAAYAAGLVKIEYEAEEGYEVDIRRNLEQATHEDVPEPPEPRGNAAEAYDSSEVKIETEYYQPREYHNPMETFASVASWNEEEGSFNIYDKIQGVSSSQGYIAGIFNLEKEKVRVISPFIGGAFGSGLRPQYQLFFAAMASKALKLPVKVVMTRTQMFTFGHRPACLQRVKLSADKKGKLTSIRHEAFSETSRFEKFNETVVDWSGLMYQCENVELDYQLVPVDVYTPLDMRAPGGSTGMYALECAMDELAVEAGVDPLELRIINYAEKDQNEDKPYSSKELKACYQRAAEKFGWQNRNAKSRSIKKGNELVGYGMASGVWEAMQQKSSAKAILTSEGKLTVSSGTADIGTGTYTIMSQIAAEMLGISLEHVEFKLGDSTLPDAPIEGGSWTASSVGSAVKLVCSALQEKIFELATQTHPDIFENKLFEDVVFDNGQISGNSGTAVSFSEIITAAGRKSLEVQVNSEPEDNRENYSCYTHSCVMVEVNIDEDTGMISIPKVVSAIAGGKILNPKTAESQIIGGVTWGIGMALEEEGMMDSRNGRIMNANLAEYHVAVHADVKEIDVIFVEEQDDIVNPLGAKGLGEIGIVGVAAAIANAVYNATGKRVRDLPITLDKVLE</sequence>
<dbReference type="Pfam" id="PF01315">
    <property type="entry name" value="Ald_Xan_dh_C"/>
    <property type="match status" value="1"/>
</dbReference>
<gene>
    <name evidence="3" type="ORF">RM539_11895</name>
</gene>
<organism evidence="3 4">
    <name type="scientific">Autumnicola musiva</name>
    <dbReference type="NCBI Taxonomy" id="3075589"/>
    <lineage>
        <taxon>Bacteria</taxon>
        <taxon>Pseudomonadati</taxon>
        <taxon>Bacteroidota</taxon>
        <taxon>Flavobacteriia</taxon>
        <taxon>Flavobacteriales</taxon>
        <taxon>Flavobacteriaceae</taxon>
        <taxon>Autumnicola</taxon>
    </lineage>
</organism>
<dbReference type="InterPro" id="IPR036856">
    <property type="entry name" value="Ald_Oxase/Xan_DH_a/b_sf"/>
</dbReference>
<dbReference type="PANTHER" id="PTHR11908:SF153">
    <property type="entry name" value="DEHYDROGENASE"/>
    <property type="match status" value="1"/>
</dbReference>
<dbReference type="Gene3D" id="3.90.1170.50">
    <property type="entry name" value="Aldehyde oxidase/xanthine dehydrogenase, a/b hammerhead"/>
    <property type="match status" value="1"/>
</dbReference>
<comment type="caution">
    <text evidence="3">The sequence shown here is derived from an EMBL/GenBank/DDBJ whole genome shotgun (WGS) entry which is preliminary data.</text>
</comment>
<evidence type="ECO:0000259" key="2">
    <source>
        <dbReference type="SMART" id="SM01008"/>
    </source>
</evidence>
<reference evidence="3 4" key="1">
    <citation type="submission" date="2023-09" db="EMBL/GenBank/DDBJ databases">
        <authorList>
            <person name="Rey-Velasco X."/>
        </authorList>
    </citation>
    <scope>NUCLEOTIDE SEQUENCE [LARGE SCALE GENOMIC DNA]</scope>
    <source>
        <strain evidence="3 4">F117</strain>
    </source>
</reference>
<dbReference type="Pfam" id="PF20256">
    <property type="entry name" value="MoCoBD_2"/>
    <property type="match status" value="1"/>
</dbReference>
<protein>
    <submittedName>
        <fullName evidence="3">Xanthine dehydrogenase family protein molybdopterin-binding subunit</fullName>
    </submittedName>
</protein>
<keyword evidence="4" id="KW-1185">Reference proteome</keyword>
<name>A0ABU3D6X5_9FLAO</name>
<dbReference type="PANTHER" id="PTHR11908">
    <property type="entry name" value="XANTHINE DEHYDROGENASE"/>
    <property type="match status" value="1"/>
</dbReference>
<evidence type="ECO:0000256" key="1">
    <source>
        <dbReference type="SAM" id="MobiDB-lite"/>
    </source>
</evidence>
<dbReference type="Gene3D" id="3.30.365.10">
    <property type="entry name" value="Aldehyde oxidase/xanthine dehydrogenase, molybdopterin binding domain"/>
    <property type="match status" value="4"/>
</dbReference>
<dbReference type="Proteomes" id="UP001262582">
    <property type="component" value="Unassembled WGS sequence"/>
</dbReference>
<accession>A0ABU3D6X5</accession>
<proteinExistence type="predicted"/>
<dbReference type="InterPro" id="IPR000674">
    <property type="entry name" value="Ald_Oxase/Xan_DH_a/b"/>
</dbReference>
<dbReference type="InterPro" id="IPR046867">
    <property type="entry name" value="AldOxase/xan_DH_MoCoBD2"/>
</dbReference>
<dbReference type="SMART" id="SM01008">
    <property type="entry name" value="Ald_Xan_dh_C"/>
    <property type="match status" value="1"/>
</dbReference>
<dbReference type="EMBL" id="JAVRHK010000008">
    <property type="protein sequence ID" value="MDT0677280.1"/>
    <property type="molecule type" value="Genomic_DNA"/>
</dbReference>
<evidence type="ECO:0000313" key="4">
    <source>
        <dbReference type="Proteomes" id="UP001262582"/>
    </source>
</evidence>
<feature type="region of interest" description="Disordered" evidence="1">
    <location>
        <begin position="149"/>
        <end position="168"/>
    </location>
</feature>
<dbReference type="SUPFAM" id="SSF54665">
    <property type="entry name" value="CO dehydrogenase molybdoprotein N-domain-like"/>
    <property type="match status" value="1"/>
</dbReference>
<dbReference type="RefSeq" id="WP_311503624.1">
    <property type="nucleotide sequence ID" value="NZ_JAVRHK010000008.1"/>
</dbReference>
<dbReference type="InterPro" id="IPR037165">
    <property type="entry name" value="AldOxase/xan_DH_Mopterin-bd_sf"/>
</dbReference>
<evidence type="ECO:0000313" key="3">
    <source>
        <dbReference type="EMBL" id="MDT0677280.1"/>
    </source>
</evidence>
<feature type="domain" description="Aldehyde oxidase/xanthine dehydrogenase a/b hammerhead" evidence="2">
    <location>
        <begin position="22"/>
        <end position="136"/>
    </location>
</feature>
<dbReference type="InterPro" id="IPR008274">
    <property type="entry name" value="AldOxase/xan_DH_MoCoBD1"/>
</dbReference>
<dbReference type="Pfam" id="PF02738">
    <property type="entry name" value="MoCoBD_1"/>
    <property type="match status" value="1"/>
</dbReference>